<evidence type="ECO:0000256" key="2">
    <source>
        <dbReference type="ARBA" id="ARBA00022618"/>
    </source>
</evidence>
<evidence type="ECO:0000256" key="7">
    <source>
        <dbReference type="SAM" id="MobiDB-lite"/>
    </source>
</evidence>
<comment type="caution">
    <text evidence="10">The sequence shown here is derived from an EMBL/GenBank/DDBJ whole genome shotgun (WGS) entry which is preliminary data.</text>
</comment>
<dbReference type="Pfam" id="PF03775">
    <property type="entry name" value="MinC_C"/>
    <property type="match status" value="1"/>
</dbReference>
<organism evidence="10 11">
    <name type="scientific">Actimicrobium antarcticum</name>
    <dbReference type="NCBI Taxonomy" id="1051899"/>
    <lineage>
        <taxon>Bacteria</taxon>
        <taxon>Pseudomonadati</taxon>
        <taxon>Pseudomonadota</taxon>
        <taxon>Betaproteobacteria</taxon>
        <taxon>Burkholderiales</taxon>
        <taxon>Oxalobacteraceae</taxon>
        <taxon>Actimicrobium</taxon>
    </lineage>
</organism>
<dbReference type="SUPFAM" id="SSF63848">
    <property type="entry name" value="Cell-division inhibitor MinC, C-terminal domain"/>
    <property type="match status" value="1"/>
</dbReference>
<feature type="domain" description="Septum formation inhibitor MinC C-terminal" evidence="8">
    <location>
        <begin position="159"/>
        <end position="259"/>
    </location>
</feature>
<comment type="function">
    <text evidence="5 6">Cell division inhibitor that blocks the formation of polar Z ring septums. Rapidly oscillates between the poles of the cell to destabilize FtsZ filaments that have formed before they mature into polar Z rings. Prevents FtsZ polymerization.</text>
</comment>
<protein>
    <recommendedName>
        <fullName evidence="6">Probable septum site-determining protein MinC</fullName>
    </recommendedName>
</protein>
<dbReference type="Gene3D" id="2.160.20.70">
    <property type="match status" value="1"/>
</dbReference>
<evidence type="ECO:0000259" key="8">
    <source>
        <dbReference type="Pfam" id="PF03775"/>
    </source>
</evidence>
<sequence length="265" mass="28535">MVGNFARQQLRIMRHQDFFMQKNQPGKPITIKISTVVAISAILHQTDPAKLDAAIRDMTGGEPDFFEDELAIIDLGEIDLAGDPIDWNVLVALLKSYRLYAVAVRNAPAEMEATILAHGLTLDRGNTPRSLVAPEPERPAPAPVHVQQQATSSGSTTMFIDTPVRAGQRIYARGCDLIVTAAVNNGAEVIADGSIHVYAPLRGRALAGASGNPDARIFTSLMEAELVSIAGIYRTFENGYPSGLSNHAVQIRLVGDRLDVLSVPS</sequence>
<evidence type="ECO:0000256" key="4">
    <source>
        <dbReference type="ARBA" id="ARBA00023306"/>
    </source>
</evidence>
<evidence type="ECO:0000256" key="6">
    <source>
        <dbReference type="HAMAP-Rule" id="MF_00267"/>
    </source>
</evidence>
<dbReference type="NCBIfam" id="TIGR01222">
    <property type="entry name" value="minC"/>
    <property type="match status" value="1"/>
</dbReference>
<dbReference type="HAMAP" id="MF_00267">
    <property type="entry name" value="MinC"/>
    <property type="match status" value="1"/>
</dbReference>
<feature type="region of interest" description="Disordered" evidence="7">
    <location>
        <begin position="133"/>
        <end position="152"/>
    </location>
</feature>
<dbReference type="Pfam" id="PF05209">
    <property type="entry name" value="MinC_N"/>
    <property type="match status" value="1"/>
</dbReference>
<proteinExistence type="inferred from homology"/>
<evidence type="ECO:0000313" key="10">
    <source>
        <dbReference type="EMBL" id="GAA4016814.1"/>
    </source>
</evidence>
<dbReference type="InterPro" id="IPR013033">
    <property type="entry name" value="MinC"/>
</dbReference>
<keyword evidence="2 6" id="KW-0132">Cell division</keyword>
<keyword evidence="3 6" id="KW-0717">Septation</keyword>
<dbReference type="Gene3D" id="3.30.70.260">
    <property type="match status" value="1"/>
</dbReference>
<dbReference type="InterPro" id="IPR036145">
    <property type="entry name" value="MinC_C_sf"/>
</dbReference>
<comment type="similarity">
    <text evidence="1 6">Belongs to the MinC family.</text>
</comment>
<dbReference type="PANTHER" id="PTHR34108:SF1">
    <property type="entry name" value="SEPTUM SITE-DETERMINING PROTEIN MINC"/>
    <property type="match status" value="1"/>
</dbReference>
<dbReference type="InterPro" id="IPR016098">
    <property type="entry name" value="CAP/MinC_C"/>
</dbReference>
<evidence type="ECO:0000313" key="11">
    <source>
        <dbReference type="Proteomes" id="UP001501353"/>
    </source>
</evidence>
<comment type="subunit">
    <text evidence="6">Interacts with MinD and FtsZ.</text>
</comment>
<name>A0ABP7SUJ9_9BURK</name>
<keyword evidence="11" id="KW-1185">Reference proteome</keyword>
<keyword evidence="4 6" id="KW-0131">Cell cycle</keyword>
<dbReference type="PANTHER" id="PTHR34108">
    <property type="entry name" value="SEPTUM SITE-DETERMINING PROTEIN MINC"/>
    <property type="match status" value="1"/>
</dbReference>
<accession>A0ABP7SUJ9</accession>
<gene>
    <name evidence="6 10" type="primary">minC</name>
    <name evidence="10" type="ORF">GCM10022212_10160</name>
</gene>
<dbReference type="EMBL" id="BAAAZE010000005">
    <property type="protein sequence ID" value="GAA4016814.1"/>
    <property type="molecule type" value="Genomic_DNA"/>
</dbReference>
<evidence type="ECO:0000259" key="9">
    <source>
        <dbReference type="Pfam" id="PF05209"/>
    </source>
</evidence>
<dbReference type="Proteomes" id="UP001501353">
    <property type="component" value="Unassembled WGS sequence"/>
</dbReference>
<reference evidence="11" key="1">
    <citation type="journal article" date="2019" name="Int. J. Syst. Evol. Microbiol.">
        <title>The Global Catalogue of Microorganisms (GCM) 10K type strain sequencing project: providing services to taxonomists for standard genome sequencing and annotation.</title>
        <authorList>
            <consortium name="The Broad Institute Genomics Platform"/>
            <consortium name="The Broad Institute Genome Sequencing Center for Infectious Disease"/>
            <person name="Wu L."/>
            <person name="Ma J."/>
        </authorList>
    </citation>
    <scope>NUCLEOTIDE SEQUENCE [LARGE SCALE GENOMIC DNA]</scope>
    <source>
        <strain evidence="11">JCM 16673</strain>
    </source>
</reference>
<evidence type="ECO:0000256" key="1">
    <source>
        <dbReference type="ARBA" id="ARBA00006291"/>
    </source>
</evidence>
<evidence type="ECO:0000256" key="3">
    <source>
        <dbReference type="ARBA" id="ARBA00023210"/>
    </source>
</evidence>
<feature type="domain" description="Septum formation inhibitor MinC N-terminal" evidence="9">
    <location>
        <begin position="29"/>
        <end position="99"/>
    </location>
</feature>
<evidence type="ECO:0000256" key="5">
    <source>
        <dbReference type="ARBA" id="ARBA00025606"/>
    </source>
</evidence>
<dbReference type="InterPro" id="IPR005526">
    <property type="entry name" value="Septum_form_inhib_MinC_C"/>
</dbReference>
<dbReference type="InterPro" id="IPR007874">
    <property type="entry name" value="MinC_N"/>
</dbReference>